<dbReference type="EMBL" id="CMVM020000072">
    <property type="status" value="NOT_ANNOTATED_CDS"/>
    <property type="molecule type" value="Genomic_DNA"/>
</dbReference>
<dbReference type="EnsemblMetazoa" id="OVOC2171.1">
    <property type="protein sequence ID" value="OVOC2171.1"/>
    <property type="gene ID" value="WBGene00238980"/>
</dbReference>
<sequence length="65" mass="7577">METHILFDRAEFKLKIYDCPIKYHPNSEKITSLTGLVKLIVCSKNYCVVDHVMQRNLTIPVQLLD</sequence>
<dbReference type="Proteomes" id="UP000024404">
    <property type="component" value="Unassembled WGS sequence"/>
</dbReference>
<evidence type="ECO:0000313" key="1">
    <source>
        <dbReference type="EnsemblMetazoa" id="OVOC2171.1"/>
    </source>
</evidence>
<proteinExistence type="predicted"/>
<evidence type="ECO:0000313" key="2">
    <source>
        <dbReference type="Proteomes" id="UP000024404"/>
    </source>
</evidence>
<organism evidence="1 2">
    <name type="scientific">Onchocerca volvulus</name>
    <dbReference type="NCBI Taxonomy" id="6282"/>
    <lineage>
        <taxon>Eukaryota</taxon>
        <taxon>Metazoa</taxon>
        <taxon>Ecdysozoa</taxon>
        <taxon>Nematoda</taxon>
        <taxon>Chromadorea</taxon>
        <taxon>Rhabditida</taxon>
        <taxon>Spirurina</taxon>
        <taxon>Spiruromorpha</taxon>
        <taxon>Filarioidea</taxon>
        <taxon>Onchocercidae</taxon>
        <taxon>Onchocerca</taxon>
    </lineage>
</organism>
<accession>A0A8R1TQ84</accession>
<dbReference type="AlphaFoldDB" id="A0A8R1TQ84"/>
<name>A0A8R1TQ84_ONCVO</name>
<reference evidence="1" key="2">
    <citation type="submission" date="2022-06" db="UniProtKB">
        <authorList>
            <consortium name="EnsemblMetazoa"/>
        </authorList>
    </citation>
    <scope>IDENTIFICATION</scope>
</reference>
<reference evidence="2" key="1">
    <citation type="submission" date="2013-10" db="EMBL/GenBank/DDBJ databases">
        <title>Genome sequencing of Onchocerca volvulus.</title>
        <authorList>
            <person name="Cotton J."/>
            <person name="Tsai J."/>
            <person name="Stanley E."/>
            <person name="Tracey A."/>
            <person name="Holroyd N."/>
            <person name="Lustigman S."/>
            <person name="Berriman M."/>
        </authorList>
    </citation>
    <scope>NUCLEOTIDE SEQUENCE</scope>
</reference>
<protein>
    <submittedName>
        <fullName evidence="1">Uncharacterized protein</fullName>
    </submittedName>
</protein>
<keyword evidence="2" id="KW-1185">Reference proteome</keyword>